<dbReference type="OrthoDB" id="6047286at2759"/>
<dbReference type="Proteomes" id="UP000287033">
    <property type="component" value="Unassembled WGS sequence"/>
</dbReference>
<dbReference type="PANTHER" id="PTHR16096">
    <property type="entry name" value="MICROTUBULE-ASSOCIATED PROTEIN 11"/>
    <property type="match status" value="1"/>
</dbReference>
<proteinExistence type="predicted"/>
<dbReference type="GO" id="GO:0060271">
    <property type="term" value="P:cilium assembly"/>
    <property type="evidence" value="ECO:0007669"/>
    <property type="project" value="InterPro"/>
</dbReference>
<reference evidence="3 4" key="1">
    <citation type="journal article" date="2018" name="Nat. Ecol. Evol.">
        <title>Shark genomes provide insights into elasmobranch evolution and the origin of vertebrates.</title>
        <authorList>
            <person name="Hara Y"/>
            <person name="Yamaguchi K"/>
            <person name="Onimaru K"/>
            <person name="Kadota M"/>
            <person name="Koyanagi M"/>
            <person name="Keeley SD"/>
            <person name="Tatsumi K"/>
            <person name="Tanaka K"/>
            <person name="Motone F"/>
            <person name="Kageyama Y"/>
            <person name="Nozu R"/>
            <person name="Adachi N"/>
            <person name="Nishimura O"/>
            <person name="Nakagawa R"/>
            <person name="Tanegashima C"/>
            <person name="Kiyatake I"/>
            <person name="Matsumoto R"/>
            <person name="Murakumo K"/>
            <person name="Nishida K"/>
            <person name="Terakita A"/>
            <person name="Kuratani S"/>
            <person name="Sato K"/>
            <person name="Hyodo S Kuraku.S."/>
        </authorList>
    </citation>
    <scope>NUCLEOTIDE SEQUENCE [LARGE SCALE GENOMIC DNA]</scope>
</reference>
<feature type="non-terminal residue" evidence="3">
    <location>
        <position position="216"/>
    </location>
</feature>
<organism evidence="3 4">
    <name type="scientific">Chiloscyllium punctatum</name>
    <name type="common">Brownbanded bambooshark</name>
    <name type="synonym">Hemiscyllium punctatum</name>
    <dbReference type="NCBI Taxonomy" id="137246"/>
    <lineage>
        <taxon>Eukaryota</taxon>
        <taxon>Metazoa</taxon>
        <taxon>Chordata</taxon>
        <taxon>Craniata</taxon>
        <taxon>Vertebrata</taxon>
        <taxon>Chondrichthyes</taxon>
        <taxon>Elasmobranchii</taxon>
        <taxon>Galeomorphii</taxon>
        <taxon>Galeoidea</taxon>
        <taxon>Orectolobiformes</taxon>
        <taxon>Hemiscylliidae</taxon>
        <taxon>Chiloscyllium</taxon>
    </lineage>
</organism>
<evidence type="ECO:0000256" key="1">
    <source>
        <dbReference type="SAM" id="MobiDB-lite"/>
    </source>
</evidence>
<feature type="domain" description="TRAPP14 N-terminal" evidence="2">
    <location>
        <begin position="32"/>
        <end position="121"/>
    </location>
</feature>
<dbReference type="GO" id="GO:1990071">
    <property type="term" value="C:TRAPPII protein complex"/>
    <property type="evidence" value="ECO:0007669"/>
    <property type="project" value="TreeGrafter"/>
</dbReference>
<dbReference type="GO" id="GO:0043014">
    <property type="term" value="F:alpha-tubulin binding"/>
    <property type="evidence" value="ECO:0007669"/>
    <property type="project" value="InterPro"/>
</dbReference>
<gene>
    <name evidence="3" type="ORF">chiPu_0030255</name>
</gene>
<evidence type="ECO:0000259" key="2">
    <source>
        <dbReference type="Pfam" id="PF15806"/>
    </source>
</evidence>
<name>A0A401TTW4_CHIPU</name>
<dbReference type="STRING" id="137246.A0A401TTW4"/>
<sequence length="216" mass="22652">AGVRPEPGAGGRARGPGEEEEEEGNRPMESLCEYLMYFPAGPVPDYRRYRGLPRRAQLYLGETVRFVLVVRRRGQGRGPGPGPGEGDNGQARGLDPRSWRELSGSLSALASVCPGLQHRHRAPPPQRPLLPEDTGPAAPSPAPGPGPGPGPGQPEDGAGRQRQRQAEGEEPEPEPELEEEEGEGEEAGGFRECRPLLTHGGGGGGVPGKEGGSGGQ</sequence>
<dbReference type="InterPro" id="IPR031626">
    <property type="entry name" value="TRAPPC14"/>
</dbReference>
<dbReference type="EMBL" id="BEZZ01178617">
    <property type="protein sequence ID" value="GCC46070.1"/>
    <property type="molecule type" value="Genomic_DNA"/>
</dbReference>
<feature type="compositionally biased region" description="Pro residues" evidence="1">
    <location>
        <begin position="138"/>
        <end position="152"/>
    </location>
</feature>
<feature type="region of interest" description="Disordered" evidence="1">
    <location>
        <begin position="1"/>
        <end position="28"/>
    </location>
</feature>
<evidence type="ECO:0000313" key="4">
    <source>
        <dbReference type="Proteomes" id="UP000287033"/>
    </source>
</evidence>
<dbReference type="PANTHER" id="PTHR16096:SF8">
    <property type="entry name" value="TRAFFICKING PROTEIN PARTICLE COMPLEX SUBUNIT 14"/>
    <property type="match status" value="1"/>
</dbReference>
<protein>
    <recommendedName>
        <fullName evidence="2">TRAPP14 N-terminal domain-containing protein</fullName>
    </recommendedName>
</protein>
<keyword evidence="4" id="KW-1185">Reference proteome</keyword>
<feature type="compositionally biased region" description="Acidic residues" evidence="1">
    <location>
        <begin position="168"/>
        <end position="186"/>
    </location>
</feature>
<feature type="region of interest" description="Disordered" evidence="1">
    <location>
        <begin position="72"/>
        <end position="216"/>
    </location>
</feature>
<comment type="caution">
    <text evidence="3">The sequence shown here is derived from an EMBL/GenBank/DDBJ whole genome shotgun (WGS) entry which is preliminary data.</text>
</comment>
<accession>A0A401TTW4</accession>
<evidence type="ECO:0000313" key="3">
    <source>
        <dbReference type="EMBL" id="GCC46070.1"/>
    </source>
</evidence>
<feature type="compositionally biased region" description="Gly residues" evidence="1">
    <location>
        <begin position="76"/>
        <end position="87"/>
    </location>
</feature>
<dbReference type="AlphaFoldDB" id="A0A401TTW4"/>
<feature type="non-terminal residue" evidence="3">
    <location>
        <position position="1"/>
    </location>
</feature>
<dbReference type="InterPro" id="IPR055453">
    <property type="entry name" value="TRAPP14_N"/>
</dbReference>
<feature type="compositionally biased region" description="Gly residues" evidence="1">
    <location>
        <begin position="199"/>
        <end position="216"/>
    </location>
</feature>
<dbReference type="Pfam" id="PF15806">
    <property type="entry name" value="TRAPP14_N"/>
    <property type="match status" value="1"/>
</dbReference>